<gene>
    <name evidence="1" type="ORF">BCM02_108247</name>
</gene>
<organism evidence="1 2">
    <name type="scientific">Paenibacillus methanolicus</name>
    <dbReference type="NCBI Taxonomy" id="582686"/>
    <lineage>
        <taxon>Bacteria</taxon>
        <taxon>Bacillati</taxon>
        <taxon>Bacillota</taxon>
        <taxon>Bacilli</taxon>
        <taxon>Bacillales</taxon>
        <taxon>Paenibacillaceae</taxon>
        <taxon>Paenibacillus</taxon>
    </lineage>
</organism>
<keyword evidence="2" id="KW-1185">Reference proteome</keyword>
<evidence type="ECO:0000313" key="2">
    <source>
        <dbReference type="Proteomes" id="UP000323257"/>
    </source>
</evidence>
<protein>
    <submittedName>
        <fullName evidence="1">Uncharacterized protein</fullName>
    </submittedName>
</protein>
<reference evidence="1 2" key="1">
    <citation type="submission" date="2019-07" db="EMBL/GenBank/DDBJ databases">
        <title>Genomic Encyclopedia of Type Strains, Phase III (KMG-III): the genomes of soil and plant-associated and newly described type strains.</title>
        <authorList>
            <person name="Whitman W."/>
        </authorList>
    </citation>
    <scope>NUCLEOTIDE SEQUENCE [LARGE SCALE GENOMIC DNA]</scope>
    <source>
        <strain evidence="1 2">BL24</strain>
    </source>
</reference>
<proteinExistence type="predicted"/>
<comment type="caution">
    <text evidence="1">The sequence shown here is derived from an EMBL/GenBank/DDBJ whole genome shotgun (WGS) entry which is preliminary data.</text>
</comment>
<sequence>MAIFMTIVRGTQLTDPVVYSSTAVYLAEGTTSFFQQISAKAADYDVDLSANRILVYTAFISTDSACLRVVSESFNASAYRTIV</sequence>
<dbReference type="Proteomes" id="UP000323257">
    <property type="component" value="Unassembled WGS sequence"/>
</dbReference>
<dbReference type="EMBL" id="VNHS01000008">
    <property type="protein sequence ID" value="TYP72592.1"/>
    <property type="molecule type" value="Genomic_DNA"/>
</dbReference>
<evidence type="ECO:0000313" key="1">
    <source>
        <dbReference type="EMBL" id="TYP72592.1"/>
    </source>
</evidence>
<name>A0A5S5C297_9BACL</name>
<accession>A0A5S5C297</accession>
<dbReference type="AlphaFoldDB" id="A0A5S5C297"/>